<dbReference type="EMBL" id="GL379969">
    <property type="protein sequence ID" value="EGT39380.1"/>
    <property type="molecule type" value="Genomic_DNA"/>
</dbReference>
<protein>
    <submittedName>
        <fullName evidence="1">Uncharacterized protein</fullName>
    </submittedName>
</protein>
<accession>G0NX54</accession>
<dbReference type="Proteomes" id="UP000008068">
    <property type="component" value="Unassembled WGS sequence"/>
</dbReference>
<proteinExistence type="predicted"/>
<sequence length="90" mass="10906">MQRNVPKLITDVLLEINFMVRSFSRKEEMLDSARFLKLILKMKEKMEGKGGWCGTRDEEEEQMHRFKWKSWRSIVKVSDKLQWLAREQTD</sequence>
<reference evidence="2" key="1">
    <citation type="submission" date="2011-07" db="EMBL/GenBank/DDBJ databases">
        <authorList>
            <consortium name="Caenorhabditis brenneri Sequencing and Analysis Consortium"/>
            <person name="Wilson R.K."/>
        </authorList>
    </citation>
    <scope>NUCLEOTIDE SEQUENCE [LARGE SCALE GENOMIC DNA]</scope>
    <source>
        <strain evidence="2">PB2801</strain>
    </source>
</reference>
<evidence type="ECO:0000313" key="1">
    <source>
        <dbReference type="EMBL" id="EGT39380.1"/>
    </source>
</evidence>
<evidence type="ECO:0000313" key="2">
    <source>
        <dbReference type="Proteomes" id="UP000008068"/>
    </source>
</evidence>
<dbReference type="InParanoid" id="G0NX54"/>
<keyword evidence="2" id="KW-1185">Reference proteome</keyword>
<dbReference type="AlphaFoldDB" id="G0NX54"/>
<name>G0NX54_CAEBE</name>
<dbReference type="HOGENOM" id="CLU_2442795_0_0_1"/>
<gene>
    <name evidence="1" type="ORF">CAEBREN_24329</name>
</gene>
<organism evidence="2">
    <name type="scientific">Caenorhabditis brenneri</name>
    <name type="common">Nematode worm</name>
    <dbReference type="NCBI Taxonomy" id="135651"/>
    <lineage>
        <taxon>Eukaryota</taxon>
        <taxon>Metazoa</taxon>
        <taxon>Ecdysozoa</taxon>
        <taxon>Nematoda</taxon>
        <taxon>Chromadorea</taxon>
        <taxon>Rhabditida</taxon>
        <taxon>Rhabditina</taxon>
        <taxon>Rhabditomorpha</taxon>
        <taxon>Rhabditoidea</taxon>
        <taxon>Rhabditidae</taxon>
        <taxon>Peloderinae</taxon>
        <taxon>Caenorhabditis</taxon>
    </lineage>
</organism>